<organism evidence="3 4">
    <name type="scientific">Nitzschia inconspicua</name>
    <dbReference type="NCBI Taxonomy" id="303405"/>
    <lineage>
        <taxon>Eukaryota</taxon>
        <taxon>Sar</taxon>
        <taxon>Stramenopiles</taxon>
        <taxon>Ochrophyta</taxon>
        <taxon>Bacillariophyta</taxon>
        <taxon>Bacillariophyceae</taxon>
        <taxon>Bacillariophycidae</taxon>
        <taxon>Bacillariales</taxon>
        <taxon>Bacillariaceae</taxon>
        <taxon>Nitzschia</taxon>
    </lineage>
</organism>
<dbReference type="AlphaFoldDB" id="A0A9K3KG81"/>
<keyword evidence="4" id="KW-1185">Reference proteome</keyword>
<comment type="caution">
    <text evidence="3">The sequence shown here is derived from an EMBL/GenBank/DDBJ whole genome shotgun (WGS) entry which is preliminary data.</text>
</comment>
<gene>
    <name evidence="3" type="ORF">IV203_020867</name>
</gene>
<evidence type="ECO:0000256" key="1">
    <source>
        <dbReference type="SAM" id="MobiDB-lite"/>
    </source>
</evidence>
<dbReference type="PANTHER" id="PTHR11220">
    <property type="entry name" value="HEME-BINDING PROTEIN-RELATED"/>
    <property type="match status" value="1"/>
</dbReference>
<keyword evidence="2" id="KW-0732">Signal</keyword>
<reference evidence="3" key="2">
    <citation type="submission" date="2021-04" db="EMBL/GenBank/DDBJ databases">
        <authorList>
            <person name="Podell S."/>
        </authorList>
    </citation>
    <scope>NUCLEOTIDE SEQUENCE</scope>
    <source>
        <strain evidence="3">Hildebrandi</strain>
    </source>
</reference>
<dbReference type="EMBL" id="JAGRRH010000024">
    <property type="protein sequence ID" value="KAG7342922.1"/>
    <property type="molecule type" value="Genomic_DNA"/>
</dbReference>
<dbReference type="InterPro" id="IPR006917">
    <property type="entry name" value="SOUL_heme-bd"/>
</dbReference>
<name>A0A9K3KG81_9STRA</name>
<feature type="region of interest" description="Disordered" evidence="1">
    <location>
        <begin position="163"/>
        <end position="184"/>
    </location>
</feature>
<dbReference type="Pfam" id="PF04832">
    <property type="entry name" value="SOUL"/>
    <property type="match status" value="1"/>
</dbReference>
<feature type="chain" id="PRO_5039932851" evidence="2">
    <location>
        <begin position="24"/>
        <end position="473"/>
    </location>
</feature>
<reference evidence="3" key="1">
    <citation type="journal article" date="2021" name="Sci. Rep.">
        <title>Diploid genomic architecture of Nitzschia inconspicua, an elite biomass production diatom.</title>
        <authorList>
            <person name="Oliver A."/>
            <person name="Podell S."/>
            <person name="Pinowska A."/>
            <person name="Traller J.C."/>
            <person name="Smith S.R."/>
            <person name="McClure R."/>
            <person name="Beliaev A."/>
            <person name="Bohutskyi P."/>
            <person name="Hill E.A."/>
            <person name="Rabines A."/>
            <person name="Zheng H."/>
            <person name="Allen L.Z."/>
            <person name="Kuo A."/>
            <person name="Grigoriev I.V."/>
            <person name="Allen A.E."/>
            <person name="Hazlebeck D."/>
            <person name="Allen E.E."/>
        </authorList>
    </citation>
    <scope>NUCLEOTIDE SEQUENCE</scope>
    <source>
        <strain evidence="3">Hildebrandi</strain>
    </source>
</reference>
<evidence type="ECO:0000256" key="2">
    <source>
        <dbReference type="SAM" id="SignalP"/>
    </source>
</evidence>
<evidence type="ECO:0000313" key="3">
    <source>
        <dbReference type="EMBL" id="KAG7342922.1"/>
    </source>
</evidence>
<protein>
    <submittedName>
        <fullName evidence="3">SOUL heme-binding domain containing protein</fullName>
    </submittedName>
</protein>
<feature type="signal peptide" evidence="2">
    <location>
        <begin position="1"/>
        <end position="23"/>
    </location>
</feature>
<dbReference type="Proteomes" id="UP000693970">
    <property type="component" value="Unassembled WGS sequence"/>
</dbReference>
<sequence length="473" mass="51539">MKFCYGPIHFVALLLAAATTTEGYLPTVRPSRCAFALYSSTSVRSSEADFSAFADSLDMDDDQVASTSSSSVTTTSSTAFEKPWQAKLEELLDPMTSGAQRQILLSELLNANEKIRESVMDALTNRRIDPLLTPTQRKLQDGTRAVVRQLANDILPQIQKSAESVSPMGSGRSFSSPLSPFTPPSPSDIESIGNRLFSVVSNQIEKNLKELQDDLSDPLNKIPQRLEKQRTEVLQEARNVFLETPEGLEEPSYTVVETCDLYEIRDYDGYSVASTAVSTTSDSASMEGVANGQAFNLLAAYLFGGNEAQKQMSMTTPVTTTSSGEMRFYLAPVPGGFPAPAVSKSGASTTESNVAVDIVEVPPARLAIRKFTGFVTDGEVARQKDTLLQALEMDGVELDVPHGAVVPHVVFQYNPPYTLPIVRRNEIAVPVRKVQDGTDPITRLKEEWNVDVDVDEDVTDSYVNGLDDVSPSD</sequence>
<proteinExistence type="predicted"/>
<dbReference type="OrthoDB" id="6424451at2759"/>
<dbReference type="PANTHER" id="PTHR11220:SF58">
    <property type="entry name" value="SOUL HEME-BINDING FAMILY PROTEIN"/>
    <property type="match status" value="1"/>
</dbReference>
<evidence type="ECO:0000313" key="4">
    <source>
        <dbReference type="Proteomes" id="UP000693970"/>
    </source>
</evidence>
<accession>A0A9K3KG81</accession>